<evidence type="ECO:0000256" key="9">
    <source>
        <dbReference type="ARBA" id="ARBA00022917"/>
    </source>
</evidence>
<accession>A0A348MMG3</accession>
<evidence type="ECO:0000256" key="4">
    <source>
        <dbReference type="ARBA" id="ARBA00022555"/>
    </source>
</evidence>
<evidence type="ECO:0000256" key="8">
    <source>
        <dbReference type="ARBA" id="ARBA00022884"/>
    </source>
</evidence>
<keyword evidence="5" id="KW-0436">Ligase</keyword>
<dbReference type="GO" id="GO:0000049">
    <property type="term" value="F:tRNA binding"/>
    <property type="evidence" value="ECO:0007669"/>
    <property type="project" value="UniProtKB-KW"/>
</dbReference>
<name>A0A348MMG3_UNCW3</name>
<comment type="caution">
    <text evidence="13">The sequence shown here is derived from an EMBL/GenBank/DDBJ whole genome shotgun (WGS) entry which is preliminary data.</text>
</comment>
<gene>
    <name evidence="13" type="ORF">DCG82_07535</name>
</gene>
<evidence type="ECO:0000256" key="7">
    <source>
        <dbReference type="ARBA" id="ARBA00022840"/>
    </source>
</evidence>
<organism evidence="13 14">
    <name type="scientific">candidate division WOR-3 bacterium</name>
    <dbReference type="NCBI Taxonomy" id="2052148"/>
    <lineage>
        <taxon>Bacteria</taxon>
        <taxon>Bacteria division WOR-3</taxon>
    </lineage>
</organism>
<comment type="similarity">
    <text evidence="1">Belongs to the class-II aminoacyl-tRNA synthetase family.</text>
</comment>
<protein>
    <recommendedName>
        <fullName evidence="3">Alanine--tRNA ligase</fullName>
        <ecNumber evidence="2">6.1.1.7</ecNumber>
    </recommendedName>
    <alternativeName>
        <fullName evidence="11">Alanyl-tRNA synthetase</fullName>
    </alternativeName>
</protein>
<evidence type="ECO:0000256" key="6">
    <source>
        <dbReference type="ARBA" id="ARBA00022741"/>
    </source>
</evidence>
<sequence>MDNIKSKEEKVFGVLFSKYSEKVNYIVFSSNMDVDAKNMIAKINKILKGKGGGKKELASGSASLKDFDKKLIESIREKILE</sequence>
<proteinExistence type="inferred from homology"/>
<dbReference type="Proteomes" id="UP000262454">
    <property type="component" value="Unassembled WGS sequence"/>
</dbReference>
<evidence type="ECO:0000256" key="2">
    <source>
        <dbReference type="ARBA" id="ARBA00013168"/>
    </source>
</evidence>
<dbReference type="EMBL" id="DMCX01000037">
    <property type="protein sequence ID" value="HAF08239.1"/>
    <property type="molecule type" value="Genomic_DNA"/>
</dbReference>
<evidence type="ECO:0000256" key="10">
    <source>
        <dbReference type="ARBA" id="ARBA00023146"/>
    </source>
</evidence>
<dbReference type="EC" id="6.1.1.7" evidence="2"/>
<keyword evidence="7" id="KW-0067">ATP-binding</keyword>
<dbReference type="FunFam" id="3.10.310.40:FF:000001">
    <property type="entry name" value="Alanine--tRNA ligase"/>
    <property type="match status" value="1"/>
</dbReference>
<reference evidence="13 14" key="1">
    <citation type="journal article" date="2018" name="Nat. Biotechnol.">
        <title>A standardized bacterial taxonomy based on genome phylogeny substantially revises the tree of life.</title>
        <authorList>
            <person name="Parks D.H."/>
            <person name="Chuvochina M."/>
            <person name="Waite D.W."/>
            <person name="Rinke C."/>
            <person name="Skarshewski A."/>
            <person name="Chaumeil P.A."/>
            <person name="Hugenholtz P."/>
        </authorList>
    </citation>
    <scope>NUCLEOTIDE SEQUENCE [LARGE SCALE GENOMIC DNA]</scope>
    <source>
        <strain evidence="13">UBA7921</strain>
    </source>
</reference>
<evidence type="ECO:0000256" key="11">
    <source>
        <dbReference type="ARBA" id="ARBA00032577"/>
    </source>
</evidence>
<evidence type="ECO:0000256" key="3">
    <source>
        <dbReference type="ARBA" id="ARBA00017959"/>
    </source>
</evidence>
<evidence type="ECO:0000256" key="1">
    <source>
        <dbReference type="ARBA" id="ARBA00008226"/>
    </source>
</evidence>
<dbReference type="InterPro" id="IPR003156">
    <property type="entry name" value="DHHA1_dom"/>
</dbReference>
<evidence type="ECO:0000256" key="5">
    <source>
        <dbReference type="ARBA" id="ARBA00022598"/>
    </source>
</evidence>
<dbReference type="Gene3D" id="3.10.310.40">
    <property type="match status" value="1"/>
</dbReference>
<evidence type="ECO:0000259" key="12">
    <source>
        <dbReference type="Pfam" id="PF02272"/>
    </source>
</evidence>
<evidence type="ECO:0000313" key="13">
    <source>
        <dbReference type="EMBL" id="HAF08239.1"/>
    </source>
</evidence>
<evidence type="ECO:0000313" key="14">
    <source>
        <dbReference type="Proteomes" id="UP000262454"/>
    </source>
</evidence>
<dbReference type="Pfam" id="PF02272">
    <property type="entry name" value="DHHA1"/>
    <property type="match status" value="1"/>
</dbReference>
<dbReference type="AlphaFoldDB" id="A0A348MMG3"/>
<dbReference type="GO" id="GO:0004813">
    <property type="term" value="F:alanine-tRNA ligase activity"/>
    <property type="evidence" value="ECO:0007669"/>
    <property type="project" value="UniProtKB-EC"/>
</dbReference>
<dbReference type="GO" id="GO:0005524">
    <property type="term" value="F:ATP binding"/>
    <property type="evidence" value="ECO:0007669"/>
    <property type="project" value="UniProtKB-KW"/>
</dbReference>
<keyword evidence="4" id="KW-0820">tRNA-binding</keyword>
<keyword evidence="8" id="KW-0694">RNA-binding</keyword>
<feature type="domain" description="DHHA1" evidence="12">
    <location>
        <begin position="2"/>
        <end position="77"/>
    </location>
</feature>
<keyword evidence="9" id="KW-0648">Protein biosynthesis</keyword>
<keyword evidence="6" id="KW-0547">Nucleotide-binding</keyword>
<keyword evidence="10" id="KW-0030">Aminoacyl-tRNA synthetase</keyword>
<dbReference type="GO" id="GO:0006412">
    <property type="term" value="P:translation"/>
    <property type="evidence" value="ECO:0007669"/>
    <property type="project" value="UniProtKB-KW"/>
</dbReference>